<dbReference type="AlphaFoldDB" id="A0AA35WV93"/>
<dbReference type="EMBL" id="CASHTH010002771">
    <property type="protein sequence ID" value="CAI8035108.1"/>
    <property type="molecule type" value="Genomic_DNA"/>
</dbReference>
<keyword evidence="8" id="KW-1185">Reference proteome</keyword>
<dbReference type="FunFam" id="1.10.45.10:FF:000001">
    <property type="entry name" value="D-lactate dehydrogenase mitochondrial"/>
    <property type="match status" value="1"/>
</dbReference>
<dbReference type="InterPro" id="IPR016171">
    <property type="entry name" value="Vanillyl_alc_oxidase_C-sub2"/>
</dbReference>
<evidence type="ECO:0000313" key="7">
    <source>
        <dbReference type="EMBL" id="CAI8035108.1"/>
    </source>
</evidence>
<dbReference type="Gene3D" id="1.10.45.10">
    <property type="entry name" value="Vanillyl-alcohol Oxidase, Chain A, domain 4"/>
    <property type="match status" value="1"/>
</dbReference>
<keyword evidence="3" id="KW-0285">Flavoprotein</keyword>
<evidence type="ECO:0000256" key="1">
    <source>
        <dbReference type="ARBA" id="ARBA00001974"/>
    </source>
</evidence>
<keyword evidence="4" id="KW-0274">FAD</keyword>
<evidence type="ECO:0000256" key="4">
    <source>
        <dbReference type="ARBA" id="ARBA00022827"/>
    </source>
</evidence>
<keyword evidence="5" id="KW-0560">Oxidoreductase</keyword>
<proteinExistence type="inferred from homology"/>
<protein>
    <submittedName>
        <fullName evidence="7">Uncharacterized protein HI_1163</fullName>
    </submittedName>
</protein>
<sequence length="416" mass="46316">MEAMQSILECNPTAVELIDKTILDMARRSLEFSRLTTFIQGDPAALLAVEFYGETQAELESQLDRLEKTLKSSGFGYALVRCFTAEEKSRVWETRKAGLGLLMGMKGDAKPVGFVEDAAVPIENLPEYVRRFDEIVTSYDTTAAYYAHASVGLLHNRPIVNLKSETDIQKMHDIAREVRDLLMELDGAMSGEHGDGLVRSEWIESMFGPQVYQALAEVKKAFDPNGIMNPGKIVDAPSMTENLRFGTEYNSIKIDTYFDFSSQDGFGGAIEMCNGVGACRKTLTGTMCPSFIGTREEEHSTRGRANALRSIISGALPHTELTVNNGLSKWFAEKLIGIDRRRDMPTFVRPTYDMVPKRKSRRTSDKKVVLFSDTFMNYSEPSIGKAAVELLEACGFEVLLPEKIVLWTTSYLGVDA</sequence>
<reference evidence="7" key="1">
    <citation type="submission" date="2023-03" db="EMBL/GenBank/DDBJ databases">
        <authorList>
            <person name="Steffen K."/>
            <person name="Cardenas P."/>
        </authorList>
    </citation>
    <scope>NUCLEOTIDE SEQUENCE</scope>
</reference>
<evidence type="ECO:0000313" key="8">
    <source>
        <dbReference type="Proteomes" id="UP001174909"/>
    </source>
</evidence>
<comment type="cofactor">
    <cofactor evidence="1">
        <name>FAD</name>
        <dbReference type="ChEBI" id="CHEBI:57692"/>
    </cofactor>
</comment>
<dbReference type="PANTHER" id="PTHR11748:SF119">
    <property type="entry name" value="D-2-HYDROXYGLUTARATE DEHYDROGENASE"/>
    <property type="match status" value="1"/>
</dbReference>
<dbReference type="InterPro" id="IPR004113">
    <property type="entry name" value="FAD-bd_oxidored_4_C"/>
</dbReference>
<dbReference type="Pfam" id="PF02913">
    <property type="entry name" value="FAD-oxidase_C"/>
    <property type="match status" value="1"/>
</dbReference>
<evidence type="ECO:0000256" key="2">
    <source>
        <dbReference type="ARBA" id="ARBA00008000"/>
    </source>
</evidence>
<dbReference type="GO" id="GO:0004458">
    <property type="term" value="F:D-lactate dehydrogenase (cytochrome) activity"/>
    <property type="evidence" value="ECO:0007669"/>
    <property type="project" value="TreeGrafter"/>
</dbReference>
<organism evidence="7 8">
    <name type="scientific">Geodia barretti</name>
    <name type="common">Barrett's horny sponge</name>
    <dbReference type="NCBI Taxonomy" id="519541"/>
    <lineage>
        <taxon>Eukaryota</taxon>
        <taxon>Metazoa</taxon>
        <taxon>Porifera</taxon>
        <taxon>Demospongiae</taxon>
        <taxon>Heteroscleromorpha</taxon>
        <taxon>Tetractinellida</taxon>
        <taxon>Astrophorina</taxon>
        <taxon>Geodiidae</taxon>
        <taxon>Geodia</taxon>
    </lineage>
</organism>
<gene>
    <name evidence="7" type="ORF">GBAR_LOCUS19721</name>
</gene>
<dbReference type="GO" id="GO:0008720">
    <property type="term" value="F:D-lactate dehydrogenase (NAD+) activity"/>
    <property type="evidence" value="ECO:0007669"/>
    <property type="project" value="TreeGrafter"/>
</dbReference>
<evidence type="ECO:0000259" key="6">
    <source>
        <dbReference type="Pfam" id="PF02913"/>
    </source>
</evidence>
<dbReference type="InterPro" id="IPR016164">
    <property type="entry name" value="FAD-linked_Oxase-like_C"/>
</dbReference>
<dbReference type="GO" id="GO:1903457">
    <property type="term" value="P:lactate catabolic process"/>
    <property type="evidence" value="ECO:0007669"/>
    <property type="project" value="TreeGrafter"/>
</dbReference>
<comment type="caution">
    <text evidence="7">The sequence shown here is derived from an EMBL/GenBank/DDBJ whole genome shotgun (WGS) entry which is preliminary data.</text>
</comment>
<dbReference type="PANTHER" id="PTHR11748">
    <property type="entry name" value="D-LACTATE DEHYDROGENASE"/>
    <property type="match status" value="1"/>
</dbReference>
<comment type="similarity">
    <text evidence="2">Belongs to the FAD-binding oxidoreductase/transferase type 4 family.</text>
</comment>
<dbReference type="Proteomes" id="UP001174909">
    <property type="component" value="Unassembled WGS sequence"/>
</dbReference>
<accession>A0AA35WV93</accession>
<evidence type="ECO:0000256" key="3">
    <source>
        <dbReference type="ARBA" id="ARBA00022630"/>
    </source>
</evidence>
<dbReference type="Gene3D" id="3.30.70.2740">
    <property type="match status" value="1"/>
</dbReference>
<dbReference type="SUPFAM" id="SSF55103">
    <property type="entry name" value="FAD-linked oxidases, C-terminal domain"/>
    <property type="match status" value="1"/>
</dbReference>
<name>A0AA35WV93_GEOBA</name>
<dbReference type="GO" id="GO:0050660">
    <property type="term" value="F:flavin adenine dinucleotide binding"/>
    <property type="evidence" value="ECO:0007669"/>
    <property type="project" value="InterPro"/>
</dbReference>
<feature type="domain" description="FAD-binding oxidoreductase/transferase type 4 C-terminal" evidence="6">
    <location>
        <begin position="9"/>
        <end position="233"/>
    </location>
</feature>
<evidence type="ECO:0000256" key="5">
    <source>
        <dbReference type="ARBA" id="ARBA00023002"/>
    </source>
</evidence>